<evidence type="ECO:0000256" key="5">
    <source>
        <dbReference type="ARBA" id="ARBA00023163"/>
    </source>
</evidence>
<dbReference type="InterPro" id="IPR002078">
    <property type="entry name" value="Sigma_54_int"/>
</dbReference>
<dbReference type="InterPro" id="IPR003018">
    <property type="entry name" value="GAF"/>
</dbReference>
<dbReference type="CDD" id="cd00009">
    <property type="entry name" value="AAA"/>
    <property type="match status" value="1"/>
</dbReference>
<name>A0A9D9HQK0_9SPIR</name>
<dbReference type="InterPro" id="IPR027417">
    <property type="entry name" value="P-loop_NTPase"/>
</dbReference>
<dbReference type="Pfam" id="PF01590">
    <property type="entry name" value="GAF"/>
    <property type="match status" value="1"/>
</dbReference>
<evidence type="ECO:0000259" key="6">
    <source>
        <dbReference type="PROSITE" id="PS50045"/>
    </source>
</evidence>
<dbReference type="PANTHER" id="PTHR32071">
    <property type="entry name" value="TRANSCRIPTIONAL REGULATORY PROTEIN"/>
    <property type="match status" value="1"/>
</dbReference>
<dbReference type="Gene3D" id="3.30.450.40">
    <property type="match status" value="1"/>
</dbReference>
<dbReference type="InterPro" id="IPR009057">
    <property type="entry name" value="Homeodomain-like_sf"/>
</dbReference>
<dbReference type="Pfam" id="PF25601">
    <property type="entry name" value="AAA_lid_14"/>
    <property type="match status" value="1"/>
</dbReference>
<dbReference type="PROSITE" id="PS50045">
    <property type="entry name" value="SIGMA54_INTERACT_4"/>
    <property type="match status" value="1"/>
</dbReference>
<proteinExistence type="predicted"/>
<dbReference type="PROSITE" id="PS00675">
    <property type="entry name" value="SIGMA54_INTERACT_1"/>
    <property type="match status" value="1"/>
</dbReference>
<accession>A0A9D9HQK0</accession>
<dbReference type="SMART" id="SM00382">
    <property type="entry name" value="AAA"/>
    <property type="match status" value="1"/>
</dbReference>
<evidence type="ECO:0000256" key="3">
    <source>
        <dbReference type="ARBA" id="ARBA00023015"/>
    </source>
</evidence>
<dbReference type="SUPFAM" id="SSF55781">
    <property type="entry name" value="GAF domain-like"/>
    <property type="match status" value="1"/>
</dbReference>
<dbReference type="Gene3D" id="1.10.8.60">
    <property type="match status" value="1"/>
</dbReference>
<dbReference type="Proteomes" id="UP000823638">
    <property type="component" value="Unassembled WGS sequence"/>
</dbReference>
<keyword evidence="4" id="KW-0238">DNA-binding</keyword>
<dbReference type="GO" id="GO:0003677">
    <property type="term" value="F:DNA binding"/>
    <property type="evidence" value="ECO:0007669"/>
    <property type="project" value="UniProtKB-KW"/>
</dbReference>
<dbReference type="PANTHER" id="PTHR32071:SF122">
    <property type="entry name" value="SIGMA FACTOR"/>
    <property type="match status" value="1"/>
</dbReference>
<reference evidence="7" key="2">
    <citation type="journal article" date="2021" name="PeerJ">
        <title>Extensive microbial diversity within the chicken gut microbiome revealed by metagenomics and culture.</title>
        <authorList>
            <person name="Gilroy R."/>
            <person name="Ravi A."/>
            <person name="Getino M."/>
            <person name="Pursley I."/>
            <person name="Horton D.L."/>
            <person name="Alikhan N.F."/>
            <person name="Baker D."/>
            <person name="Gharbi K."/>
            <person name="Hall N."/>
            <person name="Watson M."/>
            <person name="Adriaenssens E.M."/>
            <person name="Foster-Nyarko E."/>
            <person name="Jarju S."/>
            <person name="Secka A."/>
            <person name="Antonio M."/>
            <person name="Oren A."/>
            <person name="Chaudhuri R.R."/>
            <person name="La Ragione R."/>
            <person name="Hildebrand F."/>
            <person name="Pallen M.J."/>
        </authorList>
    </citation>
    <scope>NUCLEOTIDE SEQUENCE</scope>
    <source>
        <strain evidence="7">10532</strain>
    </source>
</reference>
<comment type="caution">
    <text evidence="7">The sequence shown here is derived from an EMBL/GenBank/DDBJ whole genome shotgun (WGS) entry which is preliminary data.</text>
</comment>
<dbReference type="Gene3D" id="3.40.50.300">
    <property type="entry name" value="P-loop containing nucleotide triphosphate hydrolases"/>
    <property type="match status" value="1"/>
</dbReference>
<evidence type="ECO:0000256" key="2">
    <source>
        <dbReference type="ARBA" id="ARBA00022840"/>
    </source>
</evidence>
<dbReference type="EMBL" id="JADIMM010000085">
    <property type="protein sequence ID" value="MBO8458033.1"/>
    <property type="molecule type" value="Genomic_DNA"/>
</dbReference>
<organism evidence="7 8">
    <name type="scientific">Candidatus Gallitreponema excrementavium</name>
    <dbReference type="NCBI Taxonomy" id="2840840"/>
    <lineage>
        <taxon>Bacteria</taxon>
        <taxon>Pseudomonadati</taxon>
        <taxon>Spirochaetota</taxon>
        <taxon>Spirochaetia</taxon>
        <taxon>Spirochaetales</taxon>
        <taxon>Candidatus Gallitreponema</taxon>
    </lineage>
</organism>
<protein>
    <submittedName>
        <fullName evidence="7">Sigma 54-interacting transcriptional regulator</fullName>
    </submittedName>
</protein>
<keyword evidence="1" id="KW-0547">Nucleotide-binding</keyword>
<dbReference type="InterPro" id="IPR058031">
    <property type="entry name" value="AAA_lid_NorR"/>
</dbReference>
<dbReference type="SUPFAM" id="SSF46689">
    <property type="entry name" value="Homeodomain-like"/>
    <property type="match status" value="1"/>
</dbReference>
<keyword evidence="5" id="KW-0804">Transcription</keyword>
<dbReference type="InterPro" id="IPR025662">
    <property type="entry name" value="Sigma_54_int_dom_ATP-bd_1"/>
</dbReference>
<dbReference type="InterPro" id="IPR029016">
    <property type="entry name" value="GAF-like_dom_sf"/>
</dbReference>
<dbReference type="Pfam" id="PF00158">
    <property type="entry name" value="Sigma54_activat"/>
    <property type="match status" value="1"/>
</dbReference>
<evidence type="ECO:0000256" key="4">
    <source>
        <dbReference type="ARBA" id="ARBA00023125"/>
    </source>
</evidence>
<evidence type="ECO:0000313" key="7">
    <source>
        <dbReference type="EMBL" id="MBO8458033.1"/>
    </source>
</evidence>
<reference evidence="7" key="1">
    <citation type="submission" date="2020-10" db="EMBL/GenBank/DDBJ databases">
        <authorList>
            <person name="Gilroy R."/>
        </authorList>
    </citation>
    <scope>NUCLEOTIDE SEQUENCE</scope>
    <source>
        <strain evidence="7">10532</strain>
    </source>
</reference>
<dbReference type="AlphaFoldDB" id="A0A9D9HQK0"/>
<sequence>MTSIAGDIEKYETLIGINSLINSDYSDINALLKKILESAMRLVNADAASLLLVDNVRNKLVFTVALGPKGPVIKDKELELGDGIAGWVALNNKSLIIDDTADDPRFFSGVQKTTGYITTSMIAVPLRLRDKCIGVIEIINKSGNSHFTQEDLKWTERFMDQAAIAYQNARNLSSVNYQVAQLQNSLDKVKGFHTLVFTSPLIREKLDLVDKVAVTNSSVLLLGESGVGKELFAEQIHLRSNRKNGPFVRVNCAALPETMLESELFGHVRGAFTDAVSDRTGRFEAAKGGTIFLDEIGEIPLSIQGKLLRVLQDKSFERLGSSETISVDVRIVAATNRDLEKLMEKGSFRSDLYYRLSVFPLKIPPLREHKEDIPLLLDFFLKKNNWEQKKEYLGFTPEAVELINNYRWPGNIRELGNAVEQACVYGTPPYITPEDLVMLKKTLDIPETSENSPGDNLKDLKSALDGFKAKYIKSVLEFCSGNQTEAAKKLDIQRTYLSRLIKELKIKI</sequence>
<gene>
    <name evidence="7" type="ORF">IAA81_07380</name>
</gene>
<dbReference type="InterPro" id="IPR025944">
    <property type="entry name" value="Sigma_54_int_dom_CS"/>
</dbReference>
<dbReference type="SMART" id="SM00065">
    <property type="entry name" value="GAF"/>
    <property type="match status" value="1"/>
</dbReference>
<keyword evidence="3" id="KW-0805">Transcription regulation</keyword>
<keyword evidence="2" id="KW-0067">ATP-binding</keyword>
<dbReference type="InterPro" id="IPR003593">
    <property type="entry name" value="AAA+_ATPase"/>
</dbReference>
<dbReference type="SUPFAM" id="SSF52540">
    <property type="entry name" value="P-loop containing nucleoside triphosphate hydrolases"/>
    <property type="match status" value="1"/>
</dbReference>
<feature type="domain" description="Sigma-54 factor interaction" evidence="6">
    <location>
        <begin position="195"/>
        <end position="424"/>
    </location>
</feature>
<dbReference type="FunFam" id="3.40.50.300:FF:000006">
    <property type="entry name" value="DNA-binding transcriptional regulator NtrC"/>
    <property type="match status" value="1"/>
</dbReference>
<dbReference type="GO" id="GO:0005524">
    <property type="term" value="F:ATP binding"/>
    <property type="evidence" value="ECO:0007669"/>
    <property type="project" value="UniProtKB-KW"/>
</dbReference>
<dbReference type="PROSITE" id="PS00688">
    <property type="entry name" value="SIGMA54_INTERACT_3"/>
    <property type="match status" value="1"/>
</dbReference>
<evidence type="ECO:0000256" key="1">
    <source>
        <dbReference type="ARBA" id="ARBA00022741"/>
    </source>
</evidence>
<evidence type="ECO:0000313" key="8">
    <source>
        <dbReference type="Proteomes" id="UP000823638"/>
    </source>
</evidence>
<dbReference type="Gene3D" id="1.10.10.60">
    <property type="entry name" value="Homeodomain-like"/>
    <property type="match status" value="1"/>
</dbReference>
<dbReference type="GO" id="GO:0006355">
    <property type="term" value="P:regulation of DNA-templated transcription"/>
    <property type="evidence" value="ECO:0007669"/>
    <property type="project" value="InterPro"/>
</dbReference>